<proteinExistence type="predicted"/>
<dbReference type="Proteomes" id="UP001237292">
    <property type="component" value="Chromosome"/>
</dbReference>
<organism evidence="3 4">
    <name type="scientific">Pseudomonas piscis</name>
    <dbReference type="NCBI Taxonomy" id="2614538"/>
    <lineage>
        <taxon>Bacteria</taxon>
        <taxon>Pseudomonadati</taxon>
        <taxon>Pseudomonadota</taxon>
        <taxon>Gammaproteobacteria</taxon>
        <taxon>Pseudomonadales</taxon>
        <taxon>Pseudomonadaceae</taxon>
        <taxon>Pseudomonas</taxon>
    </lineage>
</organism>
<evidence type="ECO:0000313" key="3">
    <source>
        <dbReference type="EMBL" id="WMN15455.1"/>
    </source>
</evidence>
<reference evidence="3 4" key="1">
    <citation type="journal article" date="2023" name="Access Microbiol">
        <title>The genome of a steinernematid-associated Pseudomonas piscis bacterium encodes the biosynthesis of insect toxins.</title>
        <authorList>
            <person name="Awori R.M."/>
            <person name="Hendre P."/>
            <person name="Amugune N.O."/>
        </authorList>
    </citation>
    <scope>NUCLEOTIDE SEQUENCE [LARGE SCALE GENOMIC DNA]</scope>
    <source>
        <strain evidence="3 4">75</strain>
    </source>
</reference>
<keyword evidence="4" id="KW-1185">Reference proteome</keyword>
<name>A0ABY9NAB9_9PSED</name>
<dbReference type="Gene3D" id="3.40.50.300">
    <property type="entry name" value="P-loop containing nucleotide triphosphate hydrolases"/>
    <property type="match status" value="2"/>
</dbReference>
<evidence type="ECO:0000256" key="1">
    <source>
        <dbReference type="ARBA" id="ARBA00034923"/>
    </source>
</evidence>
<feature type="domain" description="UvrD-like helicase C-terminal" evidence="2">
    <location>
        <begin position="576"/>
        <end position="626"/>
    </location>
</feature>
<sequence length="706" mass="79562">MEKIIATEVPPNGLDNEVLTYLLDNSNRFSLDDSVVYYGFPVFKDYEDSSFKSNFLILSKNYGLILLQTSSGRTIDDDDENLSHVFSYLEAAIKKSKILRVGKKSLALPIESCLFCAGLARVDDLENELVGSIEGFEEFFEGVLLGAGEELSSEILDEARSIIEGSKALSKPSKRTKISDDPSTKLNILIELEKEISNFDIEQRKIAISLINGPQRIRGLAGSGKTVVLAMKAAHIHLQHPNRKILFTFFTKSLYVLIKELIARFHRHFAGDEPNWEYIDVLHAWGGSQIDGVYFNACVENSHATIPFATAKSKDPSDPFSYVCADIVLKSIDAKYHHILIDEAQDLPNDFFKICYKLAIGGGGEEKNIVWAYDDLQSIFNVYQRTSEQLFGCDEMGVAHVDLNKFKESLTFGQNNDLVLYRCYRNPLEVLVTAHALGFGLYSDKPVQMLENEEHWEDVGYTLTGGTLEVGAEVVITRNRENSPLSIQRYQSSQELIQYFRASTIEEECAWILDNICQAIEEGLKPHDILVISLDDMNARNYFLRISRGLSEFGIRSNNLLISRSAAPPFQLDEMVTLSTVHRAKGNEASMVLAVGIDALYPFRKMRSGRNKLFTAFTRTKAWLRVSGIGARADYFFNELQQSIENAPSLRFVVPSLEEIDTIQRDLNGKNPELLRLQTMMSDLRAQGYSESEIQLELSLVFGKEE</sequence>
<evidence type="ECO:0000313" key="4">
    <source>
        <dbReference type="Proteomes" id="UP001237292"/>
    </source>
</evidence>
<keyword evidence="3" id="KW-0547">Nucleotide-binding</keyword>
<gene>
    <name evidence="3" type="ORF">QL104_19020</name>
</gene>
<dbReference type="RefSeq" id="WP_282877695.1">
    <property type="nucleotide sequence ID" value="NZ_CP133164.1"/>
</dbReference>
<dbReference type="SUPFAM" id="SSF52540">
    <property type="entry name" value="P-loop containing nucleoside triphosphate hydrolases"/>
    <property type="match status" value="1"/>
</dbReference>
<protein>
    <recommendedName>
        <fullName evidence="1">DNA 3'-5' helicase II</fullName>
    </recommendedName>
</protein>
<dbReference type="EMBL" id="CP133164">
    <property type="protein sequence ID" value="WMN15455.1"/>
    <property type="molecule type" value="Genomic_DNA"/>
</dbReference>
<dbReference type="InterPro" id="IPR027417">
    <property type="entry name" value="P-loop_NTPase"/>
</dbReference>
<dbReference type="PANTHER" id="PTHR11070:SF2">
    <property type="entry name" value="ATP-DEPENDENT DNA HELICASE SRS2"/>
    <property type="match status" value="1"/>
</dbReference>
<dbReference type="GO" id="GO:0005524">
    <property type="term" value="F:ATP binding"/>
    <property type="evidence" value="ECO:0007669"/>
    <property type="project" value="UniProtKB-KW"/>
</dbReference>
<dbReference type="PANTHER" id="PTHR11070">
    <property type="entry name" value="UVRD / RECB / PCRA DNA HELICASE FAMILY MEMBER"/>
    <property type="match status" value="1"/>
</dbReference>
<keyword evidence="3" id="KW-0067">ATP-binding</keyword>
<dbReference type="InterPro" id="IPR027785">
    <property type="entry name" value="UvrD-like_helicase_C"/>
</dbReference>
<dbReference type="Pfam" id="PF13538">
    <property type="entry name" value="UvrD_C_2"/>
    <property type="match status" value="1"/>
</dbReference>
<dbReference type="InterPro" id="IPR000212">
    <property type="entry name" value="DNA_helicase_UvrD/REP"/>
</dbReference>
<accession>A0ABY9NAB9</accession>
<evidence type="ECO:0000259" key="2">
    <source>
        <dbReference type="Pfam" id="PF13538"/>
    </source>
</evidence>